<comment type="pathway">
    <text evidence="3">Protein modification; protein ubiquitination.</text>
</comment>
<feature type="domain" description="Protein kinase" evidence="7">
    <location>
        <begin position="1"/>
        <end position="255"/>
    </location>
</feature>
<proteinExistence type="predicted"/>
<dbReference type="PANTHER" id="PTHR45647">
    <property type="entry name" value="OS02G0152300 PROTEIN"/>
    <property type="match status" value="1"/>
</dbReference>
<evidence type="ECO:0000259" key="8">
    <source>
        <dbReference type="PROSITE" id="PS51698"/>
    </source>
</evidence>
<dbReference type="Gene3D" id="3.30.40.10">
    <property type="entry name" value="Zinc/RING finger domain, C3HC4 (zinc finger)"/>
    <property type="match status" value="1"/>
</dbReference>
<dbReference type="GO" id="GO:0004672">
    <property type="term" value="F:protein kinase activity"/>
    <property type="evidence" value="ECO:0007669"/>
    <property type="project" value="InterPro"/>
</dbReference>
<dbReference type="EMBL" id="JBAMMX010000015">
    <property type="protein sequence ID" value="KAK6925836.1"/>
    <property type="molecule type" value="Genomic_DNA"/>
</dbReference>
<dbReference type="InterPro" id="IPR011009">
    <property type="entry name" value="Kinase-like_dom_sf"/>
</dbReference>
<dbReference type="InterPro" id="IPR000719">
    <property type="entry name" value="Prot_kinase_dom"/>
</dbReference>
<dbReference type="EC" id="2.3.2.27" evidence="4"/>
<evidence type="ECO:0000256" key="5">
    <source>
        <dbReference type="ARBA" id="ARBA00022679"/>
    </source>
</evidence>
<keyword evidence="6" id="KW-0833">Ubl conjugation pathway</keyword>
<dbReference type="InterPro" id="IPR013083">
    <property type="entry name" value="Znf_RING/FYVE/PHD"/>
</dbReference>
<gene>
    <name evidence="9" type="ORF">RJ641_007555</name>
</gene>
<dbReference type="Pfam" id="PF00069">
    <property type="entry name" value="Pkinase"/>
    <property type="match status" value="1"/>
</dbReference>
<dbReference type="GO" id="GO:0061630">
    <property type="term" value="F:ubiquitin protein ligase activity"/>
    <property type="evidence" value="ECO:0007669"/>
    <property type="project" value="UniProtKB-EC"/>
</dbReference>
<name>A0AAN8V974_9MAGN</name>
<dbReference type="SUPFAM" id="SSF56112">
    <property type="entry name" value="Protein kinase-like (PK-like)"/>
    <property type="match status" value="1"/>
</dbReference>
<organism evidence="9 10">
    <name type="scientific">Dillenia turbinata</name>
    <dbReference type="NCBI Taxonomy" id="194707"/>
    <lineage>
        <taxon>Eukaryota</taxon>
        <taxon>Viridiplantae</taxon>
        <taxon>Streptophyta</taxon>
        <taxon>Embryophyta</taxon>
        <taxon>Tracheophyta</taxon>
        <taxon>Spermatophyta</taxon>
        <taxon>Magnoliopsida</taxon>
        <taxon>eudicotyledons</taxon>
        <taxon>Gunneridae</taxon>
        <taxon>Pentapetalae</taxon>
        <taxon>Dilleniales</taxon>
        <taxon>Dilleniaceae</taxon>
        <taxon>Dillenia</taxon>
    </lineage>
</organism>
<dbReference type="PROSITE" id="PS51698">
    <property type="entry name" value="U_BOX"/>
    <property type="match status" value="1"/>
</dbReference>
<feature type="domain" description="U-box" evidence="8">
    <location>
        <begin position="249"/>
        <end position="323"/>
    </location>
</feature>
<dbReference type="Pfam" id="PF04564">
    <property type="entry name" value="U-box"/>
    <property type="match status" value="1"/>
</dbReference>
<comment type="catalytic activity">
    <reaction evidence="1">
        <text>S-ubiquitinyl-[E2 ubiquitin-conjugating enzyme]-L-cysteine + [acceptor protein]-L-lysine = [E2 ubiquitin-conjugating enzyme]-L-cysteine + N(6)-ubiquitinyl-[acceptor protein]-L-lysine.</text>
        <dbReference type="EC" id="2.3.2.27"/>
    </reaction>
</comment>
<evidence type="ECO:0000256" key="1">
    <source>
        <dbReference type="ARBA" id="ARBA00000900"/>
    </source>
</evidence>
<dbReference type="GO" id="GO:0005524">
    <property type="term" value="F:ATP binding"/>
    <property type="evidence" value="ECO:0007669"/>
    <property type="project" value="InterPro"/>
</dbReference>
<sequence length="347" mass="39181">MPLIVPRFRIEVTLVEVLRRVRHPNLVTLLETCPETRSIIYEYLINGSFEDQLSSRGKRPLLEWQTRTQIAADIYSALLFLHSNKPCITHGNLKPGKVLLDANFTREVGGFGTSSLMPQDENSAYNNLQNDAIKSMVFNAYLDPEYICSGKLTPVSDVYSFGVISLQLIIGRAALGIVRDLKCALEKDNLDVVVDSSAGNWPLDQAKHCCEERRSNQADLESEVWPVLELIMESCNDTEFSSGSKENCRAPSHFFCPIYQEVMKDPQIAADGYTYEADAIKGWFNSGHNTSPMTNLKLPNCDLIPNNSLCHAIQEWLLVQFLVYSIYDLHRLHKCILVYTAQDSQKP</sequence>
<dbReference type="CDD" id="cd16655">
    <property type="entry name" value="RING-Ubox_WDSUB1-like"/>
    <property type="match status" value="1"/>
</dbReference>
<evidence type="ECO:0000313" key="10">
    <source>
        <dbReference type="Proteomes" id="UP001370490"/>
    </source>
</evidence>
<dbReference type="GO" id="GO:0016567">
    <property type="term" value="P:protein ubiquitination"/>
    <property type="evidence" value="ECO:0007669"/>
    <property type="project" value="InterPro"/>
</dbReference>
<dbReference type="PANTHER" id="PTHR45647:SF22">
    <property type="entry name" value="U-BOX DOMAIN-CONTAINING PROTEIN 32"/>
    <property type="match status" value="1"/>
</dbReference>
<keyword evidence="5" id="KW-0808">Transferase</keyword>
<comment type="caution">
    <text evidence="9">The sequence shown here is derived from an EMBL/GenBank/DDBJ whole genome shotgun (WGS) entry which is preliminary data.</text>
</comment>
<evidence type="ECO:0000256" key="3">
    <source>
        <dbReference type="ARBA" id="ARBA00004906"/>
    </source>
</evidence>
<dbReference type="SUPFAM" id="SSF57850">
    <property type="entry name" value="RING/U-box"/>
    <property type="match status" value="1"/>
</dbReference>
<dbReference type="PROSITE" id="PS50011">
    <property type="entry name" value="PROTEIN_KINASE_DOM"/>
    <property type="match status" value="1"/>
</dbReference>
<dbReference type="InterPro" id="IPR003613">
    <property type="entry name" value="Ubox_domain"/>
</dbReference>
<evidence type="ECO:0000256" key="2">
    <source>
        <dbReference type="ARBA" id="ARBA00003861"/>
    </source>
</evidence>
<dbReference type="SMART" id="SM00504">
    <property type="entry name" value="Ubox"/>
    <property type="match status" value="1"/>
</dbReference>
<evidence type="ECO:0000256" key="4">
    <source>
        <dbReference type="ARBA" id="ARBA00012483"/>
    </source>
</evidence>
<dbReference type="InterPro" id="IPR051348">
    <property type="entry name" value="U-box_ubiquitin_ligases"/>
</dbReference>
<accession>A0AAN8V974</accession>
<protein>
    <recommendedName>
        <fullName evidence="4">RING-type E3 ubiquitin transferase</fullName>
        <ecNumber evidence="4">2.3.2.27</ecNumber>
    </recommendedName>
</protein>
<dbReference type="AlphaFoldDB" id="A0AAN8V974"/>
<comment type="function">
    <text evidence="2">Functions as an E3 ubiquitin ligase.</text>
</comment>
<dbReference type="Gene3D" id="1.10.510.10">
    <property type="entry name" value="Transferase(Phosphotransferase) domain 1"/>
    <property type="match status" value="1"/>
</dbReference>
<evidence type="ECO:0000259" key="7">
    <source>
        <dbReference type="PROSITE" id="PS50011"/>
    </source>
</evidence>
<reference evidence="9 10" key="1">
    <citation type="submission" date="2023-12" db="EMBL/GenBank/DDBJ databases">
        <title>A high-quality genome assembly for Dillenia turbinata (Dilleniales).</title>
        <authorList>
            <person name="Chanderbali A."/>
        </authorList>
    </citation>
    <scope>NUCLEOTIDE SEQUENCE [LARGE SCALE GENOMIC DNA]</scope>
    <source>
        <strain evidence="9">LSX21</strain>
        <tissue evidence="9">Leaf</tissue>
    </source>
</reference>
<keyword evidence="10" id="KW-1185">Reference proteome</keyword>
<evidence type="ECO:0000256" key="6">
    <source>
        <dbReference type="ARBA" id="ARBA00022786"/>
    </source>
</evidence>
<dbReference type="Proteomes" id="UP001370490">
    <property type="component" value="Unassembled WGS sequence"/>
</dbReference>
<evidence type="ECO:0000313" key="9">
    <source>
        <dbReference type="EMBL" id="KAK6925836.1"/>
    </source>
</evidence>